<reference evidence="2" key="1">
    <citation type="submission" date="2010-08" db="EMBL/GenBank/DDBJ databases">
        <authorList>
            <consortium name="Caenorhabditis japonica Sequencing Consortium"/>
            <person name="Wilson R.K."/>
        </authorList>
    </citation>
    <scope>NUCLEOTIDE SEQUENCE [LARGE SCALE GENOMIC DNA]</scope>
    <source>
        <strain evidence="2">DF5081</strain>
    </source>
</reference>
<sequence length="127" mass="14822">MHDHLKRALLGMAKKENYDTLVTVQRGEEIFKKAILEIYRELMYGSEAMKSMKRKLTESDNEEELRKLGAAKLKRLEVAGVFSQEDAACVEWNPLDTVINHITRLKTENINRAQKKTEIEKVELLYR</sequence>
<evidence type="ECO:0000313" key="1">
    <source>
        <dbReference type="EnsemblMetazoa" id="CJA21053.1"/>
    </source>
</evidence>
<dbReference type="AlphaFoldDB" id="A0A8R1E6U1"/>
<protein>
    <submittedName>
        <fullName evidence="1">Uncharacterized protein</fullName>
    </submittedName>
</protein>
<name>A0A8R1E6U1_CAEJA</name>
<organism evidence="1 2">
    <name type="scientific">Caenorhabditis japonica</name>
    <dbReference type="NCBI Taxonomy" id="281687"/>
    <lineage>
        <taxon>Eukaryota</taxon>
        <taxon>Metazoa</taxon>
        <taxon>Ecdysozoa</taxon>
        <taxon>Nematoda</taxon>
        <taxon>Chromadorea</taxon>
        <taxon>Rhabditida</taxon>
        <taxon>Rhabditina</taxon>
        <taxon>Rhabditomorpha</taxon>
        <taxon>Rhabditoidea</taxon>
        <taxon>Rhabditidae</taxon>
        <taxon>Peloderinae</taxon>
        <taxon>Caenorhabditis</taxon>
    </lineage>
</organism>
<evidence type="ECO:0000313" key="2">
    <source>
        <dbReference type="Proteomes" id="UP000005237"/>
    </source>
</evidence>
<dbReference type="Proteomes" id="UP000005237">
    <property type="component" value="Unassembled WGS sequence"/>
</dbReference>
<keyword evidence="2" id="KW-1185">Reference proteome</keyword>
<proteinExistence type="predicted"/>
<dbReference type="EnsemblMetazoa" id="CJA21053.1">
    <property type="protein sequence ID" value="CJA21053.1"/>
    <property type="gene ID" value="WBGene00176625"/>
</dbReference>
<reference evidence="1" key="2">
    <citation type="submission" date="2022-06" db="UniProtKB">
        <authorList>
            <consortium name="EnsemblMetazoa"/>
        </authorList>
    </citation>
    <scope>IDENTIFICATION</scope>
    <source>
        <strain evidence="1">DF5081</strain>
    </source>
</reference>
<accession>A0A8R1E6U1</accession>